<feature type="transmembrane region" description="Helical" evidence="1">
    <location>
        <begin position="234"/>
        <end position="252"/>
    </location>
</feature>
<sequence length="333" mass="39231">MQVELKARDYGIDWLKAFAIILMVLGHAIQYSLVSNFDSNIIFRLIYSFHMPLFICISGYLISPGKNIGFLWKQFKLLIIPFLLWMVLYSLYYRRMDLHNRNWAILPNYYLQVFQSPGKGGLWFLWALYVVDVFYFFLRKSRYFYLLSVSVVVLMYALTLYSPELNFYGLGLFKIYYPYFLLGCFLRQYQIADKIKKWQVILLIVVMVFFQIAWARTGSVYAFGMPIAHDNNSIYALIVRILTPVPVLLLLFKLSRYCRKSNVVVQWLSVNTLSVYASHFMWVYLFVYLLSSTILERSDVEIFIVFIVALVLTWATVAGINRVPVVRKLLFGR</sequence>
<evidence type="ECO:0000313" key="4">
    <source>
        <dbReference type="Proteomes" id="UP000076586"/>
    </source>
</evidence>
<feature type="transmembrane region" description="Helical" evidence="1">
    <location>
        <begin position="143"/>
        <end position="161"/>
    </location>
</feature>
<dbReference type="AlphaFoldDB" id="A0A170ZEQ9"/>
<reference evidence="4" key="1">
    <citation type="submission" date="2016-04" db="EMBL/GenBank/DDBJ databases">
        <title>Draft genome sequence of Paludibacter jiangxiensis strain NM7.</title>
        <authorList>
            <person name="Qiu Y."/>
            <person name="Matsuura N."/>
            <person name="Ohashi A."/>
            <person name="Tourlousse M.D."/>
            <person name="Sekiguchi Y."/>
        </authorList>
    </citation>
    <scope>NUCLEOTIDE SEQUENCE [LARGE SCALE GENOMIC DNA]</scope>
    <source>
        <strain evidence="4">NM7</strain>
    </source>
</reference>
<proteinExistence type="predicted"/>
<dbReference type="Pfam" id="PF01757">
    <property type="entry name" value="Acyl_transf_3"/>
    <property type="match status" value="1"/>
</dbReference>
<reference evidence="4" key="2">
    <citation type="journal article" date="2017" name="Genome Announc.">
        <title>Draft genome sequence of Paludibacter jiangxiensis NM7(T), a propionate-producing fermentative bacterium.</title>
        <authorList>
            <person name="Qiu Y.-L."/>
            <person name="Tourlousse D.M."/>
            <person name="Matsuura N."/>
            <person name="Ohashi A."/>
            <person name="Sekiguchi Y."/>
        </authorList>
    </citation>
    <scope>NUCLEOTIDE SEQUENCE [LARGE SCALE GENOMIC DNA]</scope>
    <source>
        <strain evidence="4">NM7</strain>
    </source>
</reference>
<feature type="transmembrane region" description="Helical" evidence="1">
    <location>
        <begin position="167"/>
        <end position="186"/>
    </location>
</feature>
<dbReference type="EMBL" id="BDCR01000002">
    <property type="protein sequence ID" value="GAT62600.1"/>
    <property type="molecule type" value="Genomic_DNA"/>
</dbReference>
<feature type="transmembrane region" description="Helical" evidence="1">
    <location>
        <begin position="41"/>
        <end position="63"/>
    </location>
</feature>
<evidence type="ECO:0000259" key="2">
    <source>
        <dbReference type="Pfam" id="PF01757"/>
    </source>
</evidence>
<feature type="domain" description="Acyltransferase 3" evidence="2">
    <location>
        <begin position="10"/>
        <end position="315"/>
    </location>
</feature>
<comment type="caution">
    <text evidence="3">The sequence shown here is derived from an EMBL/GenBank/DDBJ whole genome shotgun (WGS) entry which is preliminary data.</text>
</comment>
<dbReference type="GO" id="GO:0016747">
    <property type="term" value="F:acyltransferase activity, transferring groups other than amino-acyl groups"/>
    <property type="evidence" value="ECO:0007669"/>
    <property type="project" value="InterPro"/>
</dbReference>
<dbReference type="InterPro" id="IPR002656">
    <property type="entry name" value="Acyl_transf_3_dom"/>
</dbReference>
<accession>A0A170ZEQ9</accession>
<feature type="transmembrane region" description="Helical" evidence="1">
    <location>
        <begin position="264"/>
        <end position="290"/>
    </location>
</feature>
<evidence type="ECO:0000256" key="1">
    <source>
        <dbReference type="SAM" id="Phobius"/>
    </source>
</evidence>
<feature type="transmembrane region" description="Helical" evidence="1">
    <location>
        <begin position="120"/>
        <end position="138"/>
    </location>
</feature>
<organism evidence="3 4">
    <name type="scientific">Paludibacter jiangxiensis</name>
    <dbReference type="NCBI Taxonomy" id="681398"/>
    <lineage>
        <taxon>Bacteria</taxon>
        <taxon>Pseudomonadati</taxon>
        <taxon>Bacteroidota</taxon>
        <taxon>Bacteroidia</taxon>
        <taxon>Bacteroidales</taxon>
        <taxon>Paludibacteraceae</taxon>
        <taxon>Paludibacter</taxon>
    </lineage>
</organism>
<name>A0A170ZEQ9_9BACT</name>
<evidence type="ECO:0000313" key="3">
    <source>
        <dbReference type="EMBL" id="GAT62600.1"/>
    </source>
</evidence>
<keyword evidence="1" id="KW-1133">Transmembrane helix</keyword>
<feature type="transmembrane region" description="Helical" evidence="1">
    <location>
        <begin position="75"/>
        <end position="93"/>
    </location>
</feature>
<dbReference type="Proteomes" id="UP000076586">
    <property type="component" value="Unassembled WGS sequence"/>
</dbReference>
<dbReference type="PANTHER" id="PTHR37312:SF1">
    <property type="entry name" value="MEMBRANE-BOUND ACYLTRANSFERASE YKRP-RELATED"/>
    <property type="match status" value="1"/>
</dbReference>
<keyword evidence="1" id="KW-0812">Transmembrane</keyword>
<keyword evidence="1" id="KW-0472">Membrane</keyword>
<feature type="transmembrane region" description="Helical" evidence="1">
    <location>
        <begin position="198"/>
        <end position="214"/>
    </location>
</feature>
<gene>
    <name evidence="3" type="ORF">PJIAN_2159</name>
</gene>
<dbReference type="PANTHER" id="PTHR37312">
    <property type="entry name" value="MEMBRANE-BOUND ACYLTRANSFERASE YKRP-RELATED"/>
    <property type="match status" value="1"/>
</dbReference>
<feature type="transmembrane region" description="Helical" evidence="1">
    <location>
        <begin position="12"/>
        <end position="29"/>
    </location>
</feature>
<keyword evidence="4" id="KW-1185">Reference proteome</keyword>
<protein>
    <submittedName>
        <fullName evidence="3">Fucose 4-O-acetylase</fullName>
    </submittedName>
</protein>
<dbReference type="InterPro" id="IPR052734">
    <property type="entry name" value="Nod_factor_acetyltransferase"/>
</dbReference>
<dbReference type="STRING" id="681398.PJIAN_2159"/>
<feature type="transmembrane region" description="Helical" evidence="1">
    <location>
        <begin position="302"/>
        <end position="323"/>
    </location>
</feature>